<dbReference type="AlphaFoldDB" id="A0A284VLH3"/>
<organism evidence="1 2">
    <name type="scientific">Candidatus Methanoperedens nitratireducens</name>
    <dbReference type="NCBI Taxonomy" id="1392998"/>
    <lineage>
        <taxon>Archaea</taxon>
        <taxon>Methanobacteriati</taxon>
        <taxon>Methanobacteriota</taxon>
        <taxon>Stenosarchaea group</taxon>
        <taxon>Methanomicrobia</taxon>
        <taxon>Methanosarcinales</taxon>
        <taxon>ANME-2 cluster</taxon>
        <taxon>Candidatus Methanoperedentaceae</taxon>
        <taxon>Candidatus Methanoperedens</taxon>
    </lineage>
</organism>
<accession>A0A284VLH3</accession>
<proteinExistence type="predicted"/>
<dbReference type="EMBL" id="FZMP01000071">
    <property type="protein sequence ID" value="SNQ60136.1"/>
    <property type="molecule type" value="Genomic_DNA"/>
</dbReference>
<evidence type="ECO:0000313" key="1">
    <source>
        <dbReference type="EMBL" id="SNQ60136.1"/>
    </source>
</evidence>
<reference evidence="2" key="1">
    <citation type="submission" date="2017-06" db="EMBL/GenBank/DDBJ databases">
        <authorList>
            <person name="Cremers G."/>
        </authorList>
    </citation>
    <scope>NUCLEOTIDE SEQUENCE [LARGE SCALE GENOMIC DNA]</scope>
</reference>
<gene>
    <name evidence="1" type="ORF">MNV_1620003</name>
</gene>
<sequence>MNESDTLMAAPFASGTAALIKSKNLSVAPQESVKVWIIMQLIWVILEEIRHTDSDWCKQASIKCINRYAPT</sequence>
<protein>
    <submittedName>
        <fullName evidence="1">Uncharacterized protein</fullName>
    </submittedName>
</protein>
<keyword evidence="2" id="KW-1185">Reference proteome</keyword>
<name>A0A284VLH3_9EURY</name>
<evidence type="ECO:0000313" key="2">
    <source>
        <dbReference type="Proteomes" id="UP000218615"/>
    </source>
</evidence>
<dbReference type="RefSeq" id="WP_096204390.1">
    <property type="nucleotide sequence ID" value="NZ_FZMP01000071.1"/>
</dbReference>
<dbReference type="Proteomes" id="UP000218615">
    <property type="component" value="Unassembled WGS sequence"/>
</dbReference>